<proteinExistence type="inferred from homology"/>
<dbReference type="FunFam" id="3.30.160.60:FF:000041">
    <property type="entry name" value="Zinc finger protein ZIC 1"/>
    <property type="match status" value="1"/>
</dbReference>
<dbReference type="Pfam" id="PF18366">
    <property type="entry name" value="zf_ZIC"/>
    <property type="match status" value="1"/>
</dbReference>
<comment type="similarity">
    <text evidence="2">Belongs to the GLI C2H2-type zinc-finger protein family.</text>
</comment>
<reference evidence="12 13" key="1">
    <citation type="submission" date="2015-08" db="EMBL/GenBank/DDBJ databases">
        <title>The genome of the Asian arowana (Scleropages formosus).</title>
        <authorList>
            <person name="Tan M.H."/>
            <person name="Gan H.M."/>
            <person name="Croft L.J."/>
            <person name="Austin C.M."/>
        </authorList>
    </citation>
    <scope>NUCLEOTIDE SEQUENCE [LARGE SCALE GENOMIC DNA]</scope>
    <source>
        <strain evidence="12">Aro1</strain>
    </source>
</reference>
<dbReference type="AlphaFoldDB" id="A0A0P7ZCM0"/>
<feature type="domain" description="C2H2-type" evidence="11">
    <location>
        <begin position="356"/>
        <end position="385"/>
    </location>
</feature>
<dbReference type="PANTHER" id="PTHR45718">
    <property type="entry name" value="TRANSCRIPTIONAL ACTIVATOR CUBITUS INTERRUPTUS"/>
    <property type="match status" value="1"/>
</dbReference>
<name>A0A0P7ZCM0_SCLFO</name>
<dbReference type="Pfam" id="PF23561">
    <property type="entry name" value="zf-C2H2_15"/>
    <property type="match status" value="1"/>
</dbReference>
<feature type="domain" description="C2H2-type" evidence="11">
    <location>
        <begin position="386"/>
        <end position="415"/>
    </location>
</feature>
<keyword evidence="3" id="KW-0479">Metal-binding</keyword>
<evidence type="ECO:0000256" key="7">
    <source>
        <dbReference type="ARBA" id="ARBA00023125"/>
    </source>
</evidence>
<dbReference type="Gene3D" id="3.30.160.60">
    <property type="entry name" value="Classic Zinc Finger"/>
    <property type="match status" value="4"/>
</dbReference>
<dbReference type="InterPro" id="IPR013087">
    <property type="entry name" value="Znf_C2H2_type"/>
</dbReference>
<comment type="subcellular location">
    <subcellularLocation>
        <location evidence="1">Nucleus</location>
    </subcellularLocation>
</comment>
<keyword evidence="6" id="KW-0862">Zinc</keyword>
<sequence length="496" mass="54386">MLIRTCQASWAYGGITLPRAIRTLHVRRWVTIPPRWRSRVPEPNTRHRQAPGAKASCRSSRGCNPRRGLEPSASAMPRAFGEQQCTAPSAHHQGVFLHPAAGAHAGHAVGADHALLAGLRDDAALDFNHFALNGRLGLQDLYRTAETTGPTPDRRGTSLHAYNSENVHVSVASGRRAAAAAADALLRCARQPGVKQELICKWIDRHQSPGKPCSRTFGSMYELVGHVSVEHVGGPEQSSHVCFWERCPREGKAFKAKYKLINHIRVHTGEKPFPCPFPGCGKVFARSENLKIHKRTHTGQFTTTLPACLPAPAIIIMLLGSPRVLPQLCYTDKLVQNCPFIRRGVLTVSRQGEKPFKCEFAGCDRKFANSSDRKKHSHVHTSDKPYYCKVQGCNKSYTHPSSLRKHMKVHFSTSPPPSPDKPPLRSSCGSLGESLSPTSGPPRGLSDILSPKLTNISEWYVCQGSAAPSVLCTPPSDTLTSDSEDSFKNSDLRTIF</sequence>
<evidence type="ECO:0000256" key="5">
    <source>
        <dbReference type="ARBA" id="ARBA00022771"/>
    </source>
</evidence>
<keyword evidence="7" id="KW-0238">DNA-binding</keyword>
<gene>
    <name evidence="12" type="ORF">Z043_101778</name>
</gene>
<dbReference type="GO" id="GO:0000978">
    <property type="term" value="F:RNA polymerase II cis-regulatory region sequence-specific DNA binding"/>
    <property type="evidence" value="ECO:0007669"/>
    <property type="project" value="TreeGrafter"/>
</dbReference>
<feature type="domain" description="C2H2-type" evidence="11">
    <location>
        <begin position="273"/>
        <end position="302"/>
    </location>
</feature>
<evidence type="ECO:0000313" key="12">
    <source>
        <dbReference type="EMBL" id="KPP78704.1"/>
    </source>
</evidence>
<dbReference type="Proteomes" id="UP000034805">
    <property type="component" value="Unassembled WGS sequence"/>
</dbReference>
<dbReference type="Pfam" id="PF00096">
    <property type="entry name" value="zf-C2H2"/>
    <property type="match status" value="2"/>
</dbReference>
<dbReference type="PROSITE" id="PS00028">
    <property type="entry name" value="ZINC_FINGER_C2H2_1"/>
    <property type="match status" value="3"/>
</dbReference>
<dbReference type="PANTHER" id="PTHR45718:SF8">
    <property type="entry name" value="GLIS FAMILY ZINC FINGER 2"/>
    <property type="match status" value="1"/>
</dbReference>
<evidence type="ECO:0000256" key="9">
    <source>
        <dbReference type="PROSITE-ProRule" id="PRU00042"/>
    </source>
</evidence>
<feature type="region of interest" description="Disordered" evidence="10">
    <location>
        <begin position="38"/>
        <end position="73"/>
    </location>
</feature>
<dbReference type="FunFam" id="3.30.160.60:FF:000039">
    <property type="entry name" value="Zinc finger protein ZIC 1"/>
    <property type="match status" value="1"/>
</dbReference>
<evidence type="ECO:0000256" key="4">
    <source>
        <dbReference type="ARBA" id="ARBA00022737"/>
    </source>
</evidence>
<feature type="domain" description="C2H2-type" evidence="11">
    <location>
        <begin position="245"/>
        <end position="272"/>
    </location>
</feature>
<dbReference type="InterPro" id="IPR036236">
    <property type="entry name" value="Znf_C2H2_sf"/>
</dbReference>
<comment type="caution">
    <text evidence="12">The sequence shown here is derived from an EMBL/GenBank/DDBJ whole genome shotgun (WGS) entry which is preliminary data.</text>
</comment>
<keyword evidence="4" id="KW-0677">Repeat</keyword>
<evidence type="ECO:0000256" key="8">
    <source>
        <dbReference type="ARBA" id="ARBA00023242"/>
    </source>
</evidence>
<dbReference type="InterPro" id="IPR043359">
    <property type="entry name" value="GLI-like"/>
</dbReference>
<dbReference type="SUPFAM" id="SSF57667">
    <property type="entry name" value="beta-beta-alpha zinc fingers"/>
    <property type="match status" value="3"/>
</dbReference>
<dbReference type="PROSITE" id="PS50157">
    <property type="entry name" value="ZINC_FINGER_C2H2_2"/>
    <property type="match status" value="4"/>
</dbReference>
<evidence type="ECO:0000256" key="1">
    <source>
        <dbReference type="ARBA" id="ARBA00004123"/>
    </source>
</evidence>
<dbReference type="SMART" id="SM00355">
    <property type="entry name" value="ZnF_C2H2"/>
    <property type="match status" value="5"/>
</dbReference>
<evidence type="ECO:0000256" key="3">
    <source>
        <dbReference type="ARBA" id="ARBA00022723"/>
    </source>
</evidence>
<evidence type="ECO:0000313" key="13">
    <source>
        <dbReference type="Proteomes" id="UP000034805"/>
    </source>
</evidence>
<organism evidence="12 13">
    <name type="scientific">Scleropages formosus</name>
    <name type="common">Asian bonytongue</name>
    <name type="synonym">Osteoglossum formosum</name>
    <dbReference type="NCBI Taxonomy" id="113540"/>
    <lineage>
        <taxon>Eukaryota</taxon>
        <taxon>Metazoa</taxon>
        <taxon>Chordata</taxon>
        <taxon>Craniata</taxon>
        <taxon>Vertebrata</taxon>
        <taxon>Euteleostomi</taxon>
        <taxon>Actinopterygii</taxon>
        <taxon>Neopterygii</taxon>
        <taxon>Teleostei</taxon>
        <taxon>Osteoglossocephala</taxon>
        <taxon>Osteoglossomorpha</taxon>
        <taxon>Osteoglossiformes</taxon>
        <taxon>Osteoglossidae</taxon>
        <taxon>Scleropages</taxon>
    </lineage>
</organism>
<evidence type="ECO:0000259" key="11">
    <source>
        <dbReference type="PROSITE" id="PS50157"/>
    </source>
</evidence>
<evidence type="ECO:0000256" key="6">
    <source>
        <dbReference type="ARBA" id="ARBA00022833"/>
    </source>
</evidence>
<keyword evidence="5 9" id="KW-0863">Zinc-finger</keyword>
<keyword evidence="8" id="KW-0539">Nucleus</keyword>
<dbReference type="GO" id="GO:0005634">
    <property type="term" value="C:nucleus"/>
    <property type="evidence" value="ECO:0007669"/>
    <property type="project" value="UniProtKB-SubCell"/>
</dbReference>
<accession>A0A0P7ZCM0</accession>
<feature type="region of interest" description="Disordered" evidence="10">
    <location>
        <begin position="408"/>
        <end position="447"/>
    </location>
</feature>
<dbReference type="GO" id="GO:0008270">
    <property type="term" value="F:zinc ion binding"/>
    <property type="evidence" value="ECO:0007669"/>
    <property type="project" value="UniProtKB-KW"/>
</dbReference>
<evidence type="ECO:0000256" key="10">
    <source>
        <dbReference type="SAM" id="MobiDB-lite"/>
    </source>
</evidence>
<dbReference type="FunFam" id="3.30.160.60:FF:000035">
    <property type="entry name" value="Zinc finger protein ZIC 1"/>
    <property type="match status" value="1"/>
</dbReference>
<protein>
    <submittedName>
        <fullName evidence="12">Zinc finger protein ZIC 5-like</fullName>
    </submittedName>
</protein>
<dbReference type="InterPro" id="IPR041643">
    <property type="entry name" value="Znf_ZIC"/>
</dbReference>
<dbReference type="FunFam" id="3.30.160.60:FF:001330">
    <property type="entry name" value="Zinc finger protein ZIC 4"/>
    <property type="match status" value="1"/>
</dbReference>
<dbReference type="GO" id="GO:0000981">
    <property type="term" value="F:DNA-binding transcription factor activity, RNA polymerase II-specific"/>
    <property type="evidence" value="ECO:0007669"/>
    <property type="project" value="TreeGrafter"/>
</dbReference>
<dbReference type="InterPro" id="IPR056436">
    <property type="entry name" value="Znf-C2H2_ZIC1-5/GLI1-3-like"/>
</dbReference>
<dbReference type="EMBL" id="JARO02000402">
    <property type="protein sequence ID" value="KPP78704.1"/>
    <property type="molecule type" value="Genomic_DNA"/>
</dbReference>
<evidence type="ECO:0000256" key="2">
    <source>
        <dbReference type="ARBA" id="ARBA00010831"/>
    </source>
</evidence>